<dbReference type="OrthoDB" id="5801431at2759"/>
<dbReference type="SUPFAM" id="SSF48371">
    <property type="entry name" value="ARM repeat"/>
    <property type="match status" value="1"/>
</dbReference>
<sequence>MSSAAKCTVASTSRFPQYPKPEMMQQYPPVCRQNMQQMYPPNYPRSPSRIPQTDHTSHWMNGPYTAGYANSPIPSAAPSVMSHISMQDDLVSVMSVQTTLNASTAPCPQDLTELAKNVDPAMIQEVRRNVAYSINNFYSNDQFKIIQCICHYAQRNMFQFVDMTSVHKLLLLIAQLLKNTADPNFRRQNSLQTSNLLLNAIFYLSRNPTTLRVVMHVASDKNTAEFIYIIAHFAKVNLNWAAALTLHTLFDYSGPEGAKCIVYAKQIQPGAVLDALLHILKEKPDRKRTLFVLHSLQLLARKDNSAKQHIVQSYGGRFIELLVGSTQGGLLALADNARDQGRLLYRIFALLNVVMASQAAAEMFVRCGGLQKVCERLFQSTDVLREGIHLVALASDVKAVDDQDLRIAIRQVLDILCRSNDRDLFVRRYSSGFLVNIMANRPVNKARIVSSLEQWGQTKETKGMIEELVDNILLSLNSLIMEPLKPEATRARDVCLSQVPCLPIFSDRL</sequence>
<dbReference type="AlphaFoldDB" id="A0A3P7IGX0"/>
<proteinExistence type="predicted"/>
<organism evidence="1 2">
    <name type="scientific">Strongylus vulgaris</name>
    <name type="common">Blood worm</name>
    <dbReference type="NCBI Taxonomy" id="40348"/>
    <lineage>
        <taxon>Eukaryota</taxon>
        <taxon>Metazoa</taxon>
        <taxon>Ecdysozoa</taxon>
        <taxon>Nematoda</taxon>
        <taxon>Chromadorea</taxon>
        <taxon>Rhabditida</taxon>
        <taxon>Rhabditina</taxon>
        <taxon>Rhabditomorpha</taxon>
        <taxon>Strongyloidea</taxon>
        <taxon>Strongylidae</taxon>
        <taxon>Strongylus</taxon>
    </lineage>
</organism>
<accession>A0A3P7IGX0</accession>
<name>A0A3P7IGX0_STRVU</name>
<reference evidence="1 2" key="1">
    <citation type="submission" date="2018-11" db="EMBL/GenBank/DDBJ databases">
        <authorList>
            <consortium name="Pathogen Informatics"/>
        </authorList>
    </citation>
    <scope>NUCLEOTIDE SEQUENCE [LARGE SCALE GENOMIC DNA]</scope>
</reference>
<dbReference type="Gene3D" id="1.25.10.10">
    <property type="entry name" value="Leucine-rich Repeat Variant"/>
    <property type="match status" value="1"/>
</dbReference>
<dbReference type="InterPro" id="IPR011989">
    <property type="entry name" value="ARM-like"/>
</dbReference>
<evidence type="ECO:0000313" key="2">
    <source>
        <dbReference type="Proteomes" id="UP000270094"/>
    </source>
</evidence>
<dbReference type="Proteomes" id="UP000270094">
    <property type="component" value="Unassembled WGS sequence"/>
</dbReference>
<protein>
    <recommendedName>
        <fullName evidence="3">Armadillo repeat-containing domain-containing protein</fullName>
    </recommendedName>
</protein>
<keyword evidence="2" id="KW-1185">Reference proteome</keyword>
<dbReference type="InterPro" id="IPR016024">
    <property type="entry name" value="ARM-type_fold"/>
</dbReference>
<dbReference type="EMBL" id="UYYB01001842">
    <property type="protein sequence ID" value="VDM65999.1"/>
    <property type="molecule type" value="Genomic_DNA"/>
</dbReference>
<gene>
    <name evidence="1" type="ORF">SVUK_LOCUS997</name>
</gene>
<evidence type="ECO:0000313" key="1">
    <source>
        <dbReference type="EMBL" id="VDM65999.1"/>
    </source>
</evidence>
<evidence type="ECO:0008006" key="3">
    <source>
        <dbReference type="Google" id="ProtNLM"/>
    </source>
</evidence>